<keyword evidence="3" id="KW-1003">Cell membrane</keyword>
<evidence type="ECO:0000256" key="7">
    <source>
        <dbReference type="SAM" id="Phobius"/>
    </source>
</evidence>
<dbReference type="Pfam" id="PF02417">
    <property type="entry name" value="Chromate_transp"/>
    <property type="match status" value="1"/>
</dbReference>
<protein>
    <submittedName>
        <fullName evidence="8">Chromate transporter</fullName>
    </submittedName>
</protein>
<evidence type="ECO:0000256" key="4">
    <source>
        <dbReference type="ARBA" id="ARBA00022692"/>
    </source>
</evidence>
<evidence type="ECO:0000256" key="6">
    <source>
        <dbReference type="ARBA" id="ARBA00023136"/>
    </source>
</evidence>
<dbReference type="InterPro" id="IPR052518">
    <property type="entry name" value="CHR_Transporter"/>
</dbReference>
<feature type="transmembrane region" description="Helical" evidence="7">
    <location>
        <begin position="72"/>
        <end position="97"/>
    </location>
</feature>
<feature type="transmembrane region" description="Helical" evidence="7">
    <location>
        <begin position="109"/>
        <end position="130"/>
    </location>
</feature>
<gene>
    <name evidence="8" type="ORF">ACFQRG_08025</name>
</gene>
<feature type="transmembrane region" description="Helical" evidence="7">
    <location>
        <begin position="6"/>
        <end position="25"/>
    </location>
</feature>
<evidence type="ECO:0000256" key="3">
    <source>
        <dbReference type="ARBA" id="ARBA00022475"/>
    </source>
</evidence>
<feature type="transmembrane region" description="Helical" evidence="7">
    <location>
        <begin position="164"/>
        <end position="181"/>
    </location>
</feature>
<dbReference type="PANTHER" id="PTHR43663:SF1">
    <property type="entry name" value="CHROMATE TRANSPORTER"/>
    <property type="match status" value="1"/>
</dbReference>
<dbReference type="Proteomes" id="UP001596505">
    <property type="component" value="Unassembled WGS sequence"/>
</dbReference>
<dbReference type="InterPro" id="IPR003370">
    <property type="entry name" value="Chromate_transpt"/>
</dbReference>
<evidence type="ECO:0000313" key="9">
    <source>
        <dbReference type="Proteomes" id="UP001596505"/>
    </source>
</evidence>
<keyword evidence="6 7" id="KW-0472">Membrane</keyword>
<comment type="subcellular location">
    <subcellularLocation>
        <location evidence="1">Cell membrane</location>
        <topology evidence="1">Multi-pass membrane protein</topology>
    </subcellularLocation>
</comment>
<keyword evidence="9" id="KW-1185">Reference proteome</keyword>
<feature type="transmembrane region" description="Helical" evidence="7">
    <location>
        <begin position="142"/>
        <end position="158"/>
    </location>
</feature>
<organism evidence="8 9">
    <name type="scientific">Scopulibacillus cellulosilyticus</name>
    <dbReference type="NCBI Taxonomy" id="2665665"/>
    <lineage>
        <taxon>Bacteria</taxon>
        <taxon>Bacillati</taxon>
        <taxon>Bacillota</taxon>
        <taxon>Bacilli</taxon>
        <taxon>Bacillales</taxon>
        <taxon>Sporolactobacillaceae</taxon>
        <taxon>Scopulibacillus</taxon>
    </lineage>
</organism>
<keyword evidence="5 7" id="KW-1133">Transmembrane helix</keyword>
<comment type="similarity">
    <text evidence="2">Belongs to the chromate ion transporter (CHR) (TC 2.A.51) family.</text>
</comment>
<reference evidence="9" key="1">
    <citation type="journal article" date="2019" name="Int. J. Syst. Evol. Microbiol.">
        <title>The Global Catalogue of Microorganisms (GCM) 10K type strain sequencing project: providing services to taxonomists for standard genome sequencing and annotation.</title>
        <authorList>
            <consortium name="The Broad Institute Genomics Platform"/>
            <consortium name="The Broad Institute Genome Sequencing Center for Infectious Disease"/>
            <person name="Wu L."/>
            <person name="Ma J."/>
        </authorList>
    </citation>
    <scope>NUCLEOTIDE SEQUENCE [LARGE SCALE GENOMIC DNA]</scope>
    <source>
        <strain evidence="9">CGMCC 1.16305</strain>
    </source>
</reference>
<evidence type="ECO:0000256" key="5">
    <source>
        <dbReference type="ARBA" id="ARBA00022989"/>
    </source>
</evidence>
<evidence type="ECO:0000313" key="8">
    <source>
        <dbReference type="EMBL" id="MFC7392933.1"/>
    </source>
</evidence>
<dbReference type="EMBL" id="JBHTCO010000005">
    <property type="protein sequence ID" value="MFC7392933.1"/>
    <property type="molecule type" value="Genomic_DNA"/>
</dbReference>
<sequence>MMLLDLFLTFFKIGVFSFGGGYAMIPVIEHESVSHGWISSSAFTDSVSVAGMSPGPVATNTAIFVGYKAAGVAGAIAATLGISLPSLLIIVILGMVFYKIKDHPVTKSIFYGLRPVITAFILFAACRFAIQNHLVSSDLWKSLFGIIMLIIALFLLFYKKVHPLVLILSFGVIGVLGGWFMA</sequence>
<dbReference type="RefSeq" id="WP_380965343.1">
    <property type="nucleotide sequence ID" value="NZ_JBHTCO010000005.1"/>
</dbReference>
<evidence type="ECO:0000256" key="2">
    <source>
        <dbReference type="ARBA" id="ARBA00005262"/>
    </source>
</evidence>
<proteinExistence type="inferred from homology"/>
<comment type="caution">
    <text evidence="8">The sequence shown here is derived from an EMBL/GenBank/DDBJ whole genome shotgun (WGS) entry which is preliminary data.</text>
</comment>
<evidence type="ECO:0000256" key="1">
    <source>
        <dbReference type="ARBA" id="ARBA00004651"/>
    </source>
</evidence>
<name>A0ABW2PZX8_9BACL</name>
<dbReference type="PANTHER" id="PTHR43663">
    <property type="entry name" value="CHROMATE TRANSPORT PROTEIN-RELATED"/>
    <property type="match status" value="1"/>
</dbReference>
<keyword evidence="4 7" id="KW-0812">Transmembrane</keyword>
<accession>A0ABW2PZX8</accession>